<feature type="domain" description="DEAD-box RNA helicase Q" evidence="11">
    <location>
        <begin position="1"/>
        <end position="28"/>
    </location>
</feature>
<evidence type="ECO:0000259" key="9">
    <source>
        <dbReference type="PROSITE" id="PS51192"/>
    </source>
</evidence>
<dbReference type="Pfam" id="PF00271">
    <property type="entry name" value="Helicase_C"/>
    <property type="match status" value="1"/>
</dbReference>
<dbReference type="OrthoDB" id="6272169at2"/>
<evidence type="ECO:0000256" key="7">
    <source>
        <dbReference type="RuleBase" id="RU000492"/>
    </source>
</evidence>
<dbReference type="CDD" id="cd18787">
    <property type="entry name" value="SF2_C_DEAD"/>
    <property type="match status" value="1"/>
</dbReference>
<dbReference type="GO" id="GO:0005829">
    <property type="term" value="C:cytosol"/>
    <property type="evidence" value="ECO:0007669"/>
    <property type="project" value="TreeGrafter"/>
</dbReference>
<dbReference type="CDD" id="cd00268">
    <property type="entry name" value="DEADc"/>
    <property type="match status" value="1"/>
</dbReference>
<accession>A0A1E5DZH9</accession>
<dbReference type="PROSITE" id="PS51192">
    <property type="entry name" value="HELICASE_ATP_BIND_1"/>
    <property type="match status" value="1"/>
</dbReference>
<proteinExistence type="inferred from homology"/>
<evidence type="ECO:0000256" key="6">
    <source>
        <dbReference type="PROSITE-ProRule" id="PRU00552"/>
    </source>
</evidence>
<evidence type="ECO:0000256" key="1">
    <source>
        <dbReference type="ARBA" id="ARBA00022741"/>
    </source>
</evidence>
<dbReference type="GO" id="GO:0003676">
    <property type="term" value="F:nucleic acid binding"/>
    <property type="evidence" value="ECO:0007669"/>
    <property type="project" value="InterPro"/>
</dbReference>
<reference evidence="12 13" key="1">
    <citation type="journal article" date="2012" name="Science">
        <title>Ecological populations of bacteria act as socially cohesive units of antibiotic production and resistance.</title>
        <authorList>
            <person name="Cordero O.X."/>
            <person name="Wildschutte H."/>
            <person name="Kirkup B."/>
            <person name="Proehl S."/>
            <person name="Ngo L."/>
            <person name="Hussain F."/>
            <person name="Le Roux F."/>
            <person name="Mincer T."/>
            <person name="Polz M.F."/>
        </authorList>
    </citation>
    <scope>NUCLEOTIDE SEQUENCE [LARGE SCALE GENOMIC DNA]</scope>
    <source>
        <strain evidence="12 13">1S-45</strain>
    </source>
</reference>
<evidence type="ECO:0000259" key="10">
    <source>
        <dbReference type="PROSITE" id="PS51194"/>
    </source>
</evidence>
<keyword evidence="13" id="KW-1185">Reference proteome</keyword>
<dbReference type="PANTHER" id="PTHR47959">
    <property type="entry name" value="ATP-DEPENDENT RNA HELICASE RHLE-RELATED"/>
    <property type="match status" value="1"/>
</dbReference>
<dbReference type="InterPro" id="IPR027417">
    <property type="entry name" value="P-loop_NTPase"/>
</dbReference>
<dbReference type="eggNOG" id="COG0513">
    <property type="taxonomic scope" value="Bacteria"/>
</dbReference>
<dbReference type="Proteomes" id="UP000094070">
    <property type="component" value="Unassembled WGS sequence"/>
</dbReference>
<dbReference type="GO" id="GO:0003724">
    <property type="term" value="F:RNA helicase activity"/>
    <property type="evidence" value="ECO:0007669"/>
    <property type="project" value="InterPro"/>
</dbReference>
<dbReference type="SMART" id="SM00490">
    <property type="entry name" value="HELICc"/>
    <property type="match status" value="1"/>
</dbReference>
<evidence type="ECO:0000256" key="8">
    <source>
        <dbReference type="SAM" id="MobiDB-lite"/>
    </source>
</evidence>
<keyword evidence="1 7" id="KW-0547">Nucleotide-binding</keyword>
<dbReference type="RefSeq" id="WP_017026237.1">
    <property type="nucleotide sequence ID" value="NZ_AJYK02000095.1"/>
</dbReference>
<dbReference type="PANTHER" id="PTHR47959:SF2">
    <property type="entry name" value="ATP-DEPENDENT RNA HELICASE DEAD BOX FAMILY"/>
    <property type="match status" value="1"/>
</dbReference>
<feature type="compositionally biased region" description="Basic and acidic residues" evidence="8">
    <location>
        <begin position="379"/>
        <end position="389"/>
    </location>
</feature>
<comment type="caution">
    <text evidence="12">The sequence shown here is derived from an EMBL/GenBank/DDBJ whole genome shotgun (WGS) entry which is preliminary data.</text>
</comment>
<dbReference type="InterPro" id="IPR011545">
    <property type="entry name" value="DEAD/DEAH_box_helicase_dom"/>
</dbReference>
<dbReference type="STRING" id="1188252.A1QC_12270"/>
<evidence type="ECO:0000313" key="13">
    <source>
        <dbReference type="Proteomes" id="UP000094070"/>
    </source>
</evidence>
<dbReference type="InterPro" id="IPR044742">
    <property type="entry name" value="DEAD/DEAH_RhlB"/>
</dbReference>
<evidence type="ECO:0000256" key="3">
    <source>
        <dbReference type="ARBA" id="ARBA00022806"/>
    </source>
</evidence>
<dbReference type="EMBL" id="AJYK02000095">
    <property type="protein sequence ID" value="OEF23273.1"/>
    <property type="molecule type" value="Genomic_DNA"/>
</dbReference>
<feature type="region of interest" description="Disordered" evidence="8">
    <location>
        <begin position="367"/>
        <end position="417"/>
    </location>
</feature>
<feature type="short sequence motif" description="Q motif" evidence="6">
    <location>
        <begin position="1"/>
        <end position="28"/>
    </location>
</feature>
<dbReference type="InterPro" id="IPR050079">
    <property type="entry name" value="DEAD_box_RNA_helicase"/>
</dbReference>
<dbReference type="Pfam" id="PF00270">
    <property type="entry name" value="DEAD"/>
    <property type="match status" value="1"/>
</dbReference>
<evidence type="ECO:0000256" key="5">
    <source>
        <dbReference type="ARBA" id="ARBA00038437"/>
    </source>
</evidence>
<dbReference type="PROSITE" id="PS51195">
    <property type="entry name" value="Q_MOTIF"/>
    <property type="match status" value="1"/>
</dbReference>
<dbReference type="PROSITE" id="PS51194">
    <property type="entry name" value="HELICASE_CTER"/>
    <property type="match status" value="1"/>
</dbReference>
<dbReference type="AlphaFoldDB" id="A0A1E5DZH9"/>
<comment type="similarity">
    <text evidence="5 7">Belongs to the DEAD box helicase family.</text>
</comment>
<dbReference type="InterPro" id="IPR014014">
    <property type="entry name" value="RNA_helicase_DEAD_Q_motif"/>
</dbReference>
<protein>
    <submittedName>
        <fullName evidence="12">DEAD/DEAH box helicase</fullName>
    </submittedName>
</protein>
<dbReference type="GO" id="GO:0016787">
    <property type="term" value="F:hydrolase activity"/>
    <property type="evidence" value="ECO:0007669"/>
    <property type="project" value="UniProtKB-KW"/>
</dbReference>
<name>A0A1E5DZH9_9VIBR</name>
<keyword evidence="3 7" id="KW-0347">Helicase</keyword>
<dbReference type="Gene3D" id="3.40.50.300">
    <property type="entry name" value="P-loop containing nucleotide triphosphate hydrolases"/>
    <property type="match status" value="2"/>
</dbReference>
<evidence type="ECO:0000313" key="12">
    <source>
        <dbReference type="EMBL" id="OEF23273.1"/>
    </source>
</evidence>
<feature type="domain" description="Helicase ATP-binding" evidence="9">
    <location>
        <begin position="31"/>
        <end position="201"/>
    </location>
</feature>
<dbReference type="GO" id="GO:0005524">
    <property type="term" value="F:ATP binding"/>
    <property type="evidence" value="ECO:0007669"/>
    <property type="project" value="UniProtKB-KW"/>
</dbReference>
<organism evidence="12 13">
    <name type="scientific">Vibrio rumoiensis 1S-45</name>
    <dbReference type="NCBI Taxonomy" id="1188252"/>
    <lineage>
        <taxon>Bacteria</taxon>
        <taxon>Pseudomonadati</taxon>
        <taxon>Pseudomonadota</taxon>
        <taxon>Gammaproteobacteria</taxon>
        <taxon>Vibrionales</taxon>
        <taxon>Vibrionaceae</taxon>
        <taxon>Vibrio</taxon>
    </lineage>
</organism>
<keyword evidence="2 7" id="KW-0378">Hydrolase</keyword>
<evidence type="ECO:0000256" key="2">
    <source>
        <dbReference type="ARBA" id="ARBA00022801"/>
    </source>
</evidence>
<dbReference type="SUPFAM" id="SSF52540">
    <property type="entry name" value="P-loop containing nucleoside triphosphate hydrolases"/>
    <property type="match status" value="1"/>
</dbReference>
<dbReference type="SMART" id="SM00487">
    <property type="entry name" value="DEXDc"/>
    <property type="match status" value="1"/>
</dbReference>
<keyword evidence="4 7" id="KW-0067">ATP-binding</keyword>
<evidence type="ECO:0000259" key="11">
    <source>
        <dbReference type="PROSITE" id="PS51195"/>
    </source>
</evidence>
<dbReference type="InterPro" id="IPR014001">
    <property type="entry name" value="Helicase_ATP-bd"/>
</dbReference>
<gene>
    <name evidence="12" type="ORF">A1QC_12270</name>
</gene>
<feature type="domain" description="Helicase C-terminal" evidence="10">
    <location>
        <begin position="212"/>
        <end position="377"/>
    </location>
</feature>
<dbReference type="InterPro" id="IPR000629">
    <property type="entry name" value="RNA-helicase_DEAD-box_CS"/>
</dbReference>
<sequence length="417" mass="45602">MTFSELKICDDILRALPKSISTPTLIQEQAIPAIFHQADVLALAQTGSGKTLAYGLPILQMLKASKSQIQCVIIAPTRELARQIHQDLLPITSALTIKAASLFGGVDLSIQTSQLALSPQIIIATPGRLLALIEAGSVDLSTVKHLVLDEADRLLDMGFWSDIQNIISNLPINRQTLCFSATLTGNIEAEIEKVLVSPVRLNAHTKNSVVSDINEKLYLVNKGSKTNVLLSLLDQQADKQALIFTNAKDTADSLAKKLKKAGISLSVLHGNKDQADREQALCDFKNKKINILIATDLLARGIHIDNLPSVINFELPENPAVYVHRIGRTARAGQTGVSISLVCHAEQEVLTAIRDLTKQAMPLVELSDFPVTDKPSTGETKRQPRDKQANRRSAKKRSIKDFQSKSKPVQSKKRNTK</sequence>
<dbReference type="InterPro" id="IPR001650">
    <property type="entry name" value="Helicase_C-like"/>
</dbReference>
<evidence type="ECO:0000256" key="4">
    <source>
        <dbReference type="ARBA" id="ARBA00022840"/>
    </source>
</evidence>
<dbReference type="PROSITE" id="PS00039">
    <property type="entry name" value="DEAD_ATP_HELICASE"/>
    <property type="match status" value="1"/>
</dbReference>